<proteinExistence type="predicted"/>
<name>A0AAU7E269_9POXV</name>
<accession>A0AAU7E269</accession>
<reference evidence="1" key="1">
    <citation type="journal article" date="2024" name="Microbiome">
        <title>Substantial viral diversity in bats and rodents from East Africa: insights into evolution, recombination, and cocirculation.</title>
        <authorList>
            <person name="Wang D."/>
            <person name="Yang X."/>
            <person name="Ren Z."/>
            <person name="Hu B."/>
            <person name="Zhao H."/>
            <person name="Yang K."/>
            <person name="Shi P."/>
            <person name="Zhang Z."/>
            <person name="Feng Q."/>
            <person name="Nawenja C.V."/>
            <person name="Obanda V."/>
            <person name="Robert K."/>
            <person name="Nalikka B."/>
            <person name="Waruhiu C.N."/>
            <person name="Ochola G.O."/>
            <person name="Onyuok S.O."/>
            <person name="Ochieng H."/>
            <person name="Li B."/>
            <person name="Zhu Y."/>
            <person name="Si H."/>
            <person name="Yin J."/>
            <person name="Kristiansen K."/>
            <person name="Jin X."/>
            <person name="Xu X."/>
            <person name="Xiao M."/>
            <person name="Agwanda B."/>
            <person name="Ommeh S."/>
            <person name="Li J."/>
            <person name="Shi Z.L."/>
        </authorList>
    </citation>
    <scope>NUCLEOTIDE SEQUENCE</scope>
    <source>
        <strain evidence="1">1A/Uganda/UGR70/2019</strain>
    </source>
</reference>
<dbReference type="EMBL" id="PP711852">
    <property type="protein sequence ID" value="XBH23861.1"/>
    <property type="molecule type" value="Genomic_DNA"/>
</dbReference>
<evidence type="ECO:0000313" key="1">
    <source>
        <dbReference type="EMBL" id="XBH23861.1"/>
    </source>
</evidence>
<reference evidence="1" key="2">
    <citation type="submission" date="2024-02" db="EMBL/GenBank/DDBJ databases">
        <authorList>
            <person name="Hu B."/>
        </authorList>
    </citation>
    <scope>NUCLEOTIDE SEQUENCE</scope>
    <source>
        <strain evidence="1">1A/Uganda/UGR70/2019</strain>
    </source>
</reference>
<protein>
    <submittedName>
        <fullName evidence="1">MC139R</fullName>
    </submittedName>
</protein>
<organism evidence="1">
    <name type="scientific">Rousettus bat poxvirus</name>
    <dbReference type="NCBI Taxonomy" id="3141933"/>
    <lineage>
        <taxon>Viruses</taxon>
        <taxon>Varidnaviria</taxon>
        <taxon>Bamfordvirae</taxon>
        <taxon>Nucleocytoviricota</taxon>
        <taxon>Pokkesviricetes</taxon>
        <taxon>Chitovirales</taxon>
        <taxon>Poxviridae</taxon>
    </lineage>
</organism>
<sequence length="118" mass="12468">MDVLRKLRRERVVSASDVRALLGAFGVPEAALWRVPDRAVTLDALLGARVVYSAGDVRRLLDGLGLNGETVTRAGFRRGVEAVSGASVPVGGEAAFFGADAVLAVDDLVARIVRVLNR</sequence>